<keyword evidence="6" id="KW-1185">Reference proteome</keyword>
<keyword evidence="2" id="KW-0812">Transmembrane</keyword>
<comment type="caution">
    <text evidence="5">The sequence shown here is derived from an EMBL/GenBank/DDBJ whole genome shotgun (WGS) entry which is preliminary data.</text>
</comment>
<dbReference type="GO" id="GO:0009253">
    <property type="term" value="P:peptidoglycan catabolic process"/>
    <property type="evidence" value="ECO:0007669"/>
    <property type="project" value="InterPro"/>
</dbReference>
<dbReference type="InterPro" id="IPR002502">
    <property type="entry name" value="Amidase_domain"/>
</dbReference>
<gene>
    <name evidence="5" type="ORF">E5347_06345</name>
</gene>
<sequence>MFIAIKIKKKLVLLIIIIVLVVIGTVIFREALREYLKISYKKFYFANPSYEEIINLEKDLNINRIDYNWTEDLIFNNKPRKIIFHHAARSIWDPEGINEFHKSKGWKGIGYNYYIRKDGSIYLGRDEYAEGAHTKGENSSSLGICLEGNFEEEEITKEQFESIEKLTHYLILKYDIYKIMGHRDVYETLCPGENFPLEYIKEKVLINIKSIS</sequence>
<dbReference type="InterPro" id="IPR006619">
    <property type="entry name" value="PGRP_domain_met/bac"/>
</dbReference>
<evidence type="ECO:0000256" key="1">
    <source>
        <dbReference type="ARBA" id="ARBA00007553"/>
    </source>
</evidence>
<proteinExistence type="inferred from homology"/>
<keyword evidence="2" id="KW-1133">Transmembrane helix</keyword>
<reference evidence="5 6" key="1">
    <citation type="submission" date="2019-04" db="EMBL/GenBank/DDBJ databases">
        <title>Microbes associate with the intestines of laboratory mice.</title>
        <authorList>
            <person name="Navarre W."/>
            <person name="Wong E."/>
            <person name="Huang K."/>
            <person name="Tropini C."/>
            <person name="Ng K."/>
            <person name="Yu B."/>
        </authorList>
    </citation>
    <scope>NUCLEOTIDE SEQUENCE [LARGE SCALE GENOMIC DNA]</scope>
    <source>
        <strain evidence="5 6">NM50_B9-20</strain>
    </source>
</reference>
<dbReference type="GO" id="GO:0008745">
    <property type="term" value="F:N-acetylmuramoyl-L-alanine amidase activity"/>
    <property type="evidence" value="ECO:0007669"/>
    <property type="project" value="InterPro"/>
</dbReference>
<dbReference type="SMART" id="SM00701">
    <property type="entry name" value="PGRP"/>
    <property type="match status" value="1"/>
</dbReference>
<feature type="transmembrane region" description="Helical" evidence="2">
    <location>
        <begin position="12"/>
        <end position="32"/>
    </location>
</feature>
<dbReference type="Proteomes" id="UP000306888">
    <property type="component" value="Unassembled WGS sequence"/>
</dbReference>
<dbReference type="EMBL" id="SRYR01000001">
    <property type="protein sequence ID" value="TGY44429.1"/>
    <property type="molecule type" value="Genomic_DNA"/>
</dbReference>
<comment type="similarity">
    <text evidence="1">Belongs to the N-acetylmuramoyl-L-alanine amidase 2 family.</text>
</comment>
<dbReference type="InterPro" id="IPR036505">
    <property type="entry name" value="Amidase/PGRP_sf"/>
</dbReference>
<name>A0A4S2DPU2_9CLOT</name>
<evidence type="ECO:0000256" key="2">
    <source>
        <dbReference type="SAM" id="Phobius"/>
    </source>
</evidence>
<evidence type="ECO:0000259" key="3">
    <source>
        <dbReference type="SMART" id="SM00644"/>
    </source>
</evidence>
<evidence type="ECO:0000259" key="4">
    <source>
        <dbReference type="SMART" id="SM00701"/>
    </source>
</evidence>
<dbReference type="Pfam" id="PF01510">
    <property type="entry name" value="Amidase_2"/>
    <property type="match status" value="1"/>
</dbReference>
<dbReference type="AlphaFoldDB" id="A0A4S2DPU2"/>
<dbReference type="GO" id="GO:0008270">
    <property type="term" value="F:zinc ion binding"/>
    <property type="evidence" value="ECO:0007669"/>
    <property type="project" value="InterPro"/>
</dbReference>
<dbReference type="RefSeq" id="WP_136005595.1">
    <property type="nucleotide sequence ID" value="NZ_SRYR01000001.1"/>
</dbReference>
<dbReference type="PANTHER" id="PTHR11022">
    <property type="entry name" value="PEPTIDOGLYCAN RECOGNITION PROTEIN"/>
    <property type="match status" value="1"/>
</dbReference>
<keyword evidence="2" id="KW-0472">Membrane</keyword>
<dbReference type="SMART" id="SM00644">
    <property type="entry name" value="Ami_2"/>
    <property type="match status" value="1"/>
</dbReference>
<evidence type="ECO:0000313" key="5">
    <source>
        <dbReference type="EMBL" id="TGY44429.1"/>
    </source>
</evidence>
<dbReference type="PANTHER" id="PTHR11022:SF41">
    <property type="entry name" value="PEPTIDOGLYCAN-RECOGNITION PROTEIN LC-RELATED"/>
    <property type="match status" value="1"/>
</dbReference>
<dbReference type="SUPFAM" id="SSF55846">
    <property type="entry name" value="N-acetylmuramoyl-L-alanine amidase-like"/>
    <property type="match status" value="1"/>
</dbReference>
<dbReference type="CDD" id="cd06583">
    <property type="entry name" value="PGRP"/>
    <property type="match status" value="1"/>
</dbReference>
<feature type="domain" description="N-acetylmuramoyl-L-alanine amidase" evidence="3">
    <location>
        <begin position="68"/>
        <end position="192"/>
    </location>
</feature>
<accession>A0A4S2DPU2</accession>
<organism evidence="5 6">
    <name type="scientific">Clostridium sartagoforme</name>
    <dbReference type="NCBI Taxonomy" id="84031"/>
    <lineage>
        <taxon>Bacteria</taxon>
        <taxon>Bacillati</taxon>
        <taxon>Bacillota</taxon>
        <taxon>Clostridia</taxon>
        <taxon>Eubacteriales</taxon>
        <taxon>Clostridiaceae</taxon>
        <taxon>Clostridium</taxon>
    </lineage>
</organism>
<dbReference type="OrthoDB" id="9811296at2"/>
<dbReference type="Gene3D" id="3.40.80.10">
    <property type="entry name" value="Peptidoglycan recognition protein-like"/>
    <property type="match status" value="1"/>
</dbReference>
<protein>
    <submittedName>
        <fullName evidence="5">N-acetylmuramoyl-L-alanine amidase</fullName>
    </submittedName>
</protein>
<dbReference type="InterPro" id="IPR015510">
    <property type="entry name" value="PGRP"/>
</dbReference>
<feature type="domain" description="Peptidoglycan recognition protein family" evidence="4">
    <location>
        <begin position="74"/>
        <end position="186"/>
    </location>
</feature>
<evidence type="ECO:0000313" key="6">
    <source>
        <dbReference type="Proteomes" id="UP000306888"/>
    </source>
</evidence>